<dbReference type="PROSITE" id="PS51257">
    <property type="entry name" value="PROKAR_LIPOPROTEIN"/>
    <property type="match status" value="1"/>
</dbReference>
<organism evidence="2 3">
    <name type="scientific">Bacteroides zoogleoformans</name>
    <dbReference type="NCBI Taxonomy" id="28119"/>
    <lineage>
        <taxon>Bacteria</taxon>
        <taxon>Pseudomonadati</taxon>
        <taxon>Bacteroidota</taxon>
        <taxon>Bacteroidia</taxon>
        <taxon>Bacteroidales</taxon>
        <taxon>Bacteroidaceae</taxon>
        <taxon>Bacteroides</taxon>
    </lineage>
</organism>
<reference evidence="2 3" key="1">
    <citation type="submission" date="2018-02" db="EMBL/GenBank/DDBJ databases">
        <authorList>
            <person name="Holder M.E."/>
            <person name="Ajami N.J."/>
            <person name="Petrosino J.F."/>
        </authorList>
    </citation>
    <scope>NUCLEOTIDE SEQUENCE [LARGE SCALE GENOMIC DNA]</scope>
    <source>
        <strain evidence="2 3">ATCC 33285</strain>
    </source>
</reference>
<evidence type="ECO:0000313" key="2">
    <source>
        <dbReference type="EMBL" id="AVM52482.1"/>
    </source>
</evidence>
<dbReference type="RefSeq" id="WP_106040800.1">
    <property type="nucleotide sequence ID" value="NZ_CP027231.1"/>
</dbReference>
<keyword evidence="1" id="KW-0732">Signal</keyword>
<name>A0ABM6T6T3_9BACE</name>
<sequence length="365" mass="40611">MKKNLLFRLLPLLTLVFILCACSKTEKTEYTHAIPANATEVAAIDMKAIVEKAGLNTPANREMWQKLFSLLLDGSNPALFKQLEAIAEHPEEMGIDWNAPIFAFKAVSLHSMVATIKVDDLKKLEVLIKTLAEKNFCNAPVKADGYYTTNIGEAGIQLAFNDGTLLVVYGGSAARLKKLSAAVTALMKQPADKSIHANPFFAPMMKQKGDIRLLATPDTLPFDIRGVLNWPQGTQLYGYLLFENGRIYACLQRAGFNGETRESNQPFHPRNTRELQLAMAQMMQGVPFNIELTKEELLTVTNLRALMVFAADEPEVQTLYQLINKIDVLNARGDSNRTTFTVVLQDKKNNSLKQLADFGKQFIGL</sequence>
<feature type="signal peptide" evidence="1">
    <location>
        <begin position="1"/>
        <end position="23"/>
    </location>
</feature>
<evidence type="ECO:0000313" key="3">
    <source>
        <dbReference type="Proteomes" id="UP000238304"/>
    </source>
</evidence>
<dbReference type="Proteomes" id="UP000238304">
    <property type="component" value="Chromosome"/>
</dbReference>
<gene>
    <name evidence="2" type="ORF">C4H11_05595</name>
</gene>
<dbReference type="InterPro" id="IPR032276">
    <property type="entry name" value="DUF4836"/>
</dbReference>
<accession>A0ABM6T6T3</accession>
<proteinExistence type="predicted"/>
<evidence type="ECO:0000256" key="1">
    <source>
        <dbReference type="SAM" id="SignalP"/>
    </source>
</evidence>
<dbReference type="EMBL" id="CP027231">
    <property type="protein sequence ID" value="AVM52482.1"/>
    <property type="molecule type" value="Genomic_DNA"/>
</dbReference>
<protein>
    <submittedName>
        <fullName evidence="2">DUF4836 domain-containing protein</fullName>
    </submittedName>
</protein>
<keyword evidence="3" id="KW-1185">Reference proteome</keyword>
<feature type="chain" id="PRO_5046141401" evidence="1">
    <location>
        <begin position="24"/>
        <end position="365"/>
    </location>
</feature>
<dbReference type="Pfam" id="PF16120">
    <property type="entry name" value="DUF4836"/>
    <property type="match status" value="1"/>
</dbReference>